<dbReference type="Proteomes" id="UP001159428">
    <property type="component" value="Unassembled WGS sequence"/>
</dbReference>
<name>A0AAU9XPN4_9CNID</name>
<dbReference type="PRINTS" id="PR00237">
    <property type="entry name" value="GPCRRHODOPSN"/>
</dbReference>
<dbReference type="Gene3D" id="1.20.1070.10">
    <property type="entry name" value="Rhodopsin 7-helix transmembrane proteins"/>
    <property type="match status" value="1"/>
</dbReference>
<proteinExistence type="inferred from homology"/>
<sequence length="367" mass="41847">MNNSTISQSLSIDSTEKNNFMSTSGVVSSLAIFKAVLAVLVAVLSLGGNTIVIFVVFTTKKLHANTYFLIVNMSISDLLYTAVAIEPFIAGILERPFPFRGSWGTFICKFVNSMGFGMIASSVLTLAAIAYDRFFAIVFPLKNLKNKTYLKWIVASIWLCSALVMSPMMYAMRLHEDNNTSYCYEDWSPYFDTDMAAKTYTVILFVVIYSIPFLTMFIFYSLMSYILWFRKIPGISDEITRQRIVSGRRKVVRMLIFILVCFILCWLPLQISTFSVYFGDAEFPFEFFFACEFLIRANGAINPIIYVVFNENFRRGFKRVLYMGCRSKLNVPIYVSAKTNILSLTSSKQSNQASSNQRLLYLRETVV</sequence>
<dbReference type="PROSITE" id="PS00237">
    <property type="entry name" value="G_PROTEIN_RECEP_F1_1"/>
    <property type="match status" value="1"/>
</dbReference>
<dbReference type="FunFam" id="1.20.1070.10:FF:000291">
    <property type="entry name" value="Predicted protein"/>
    <property type="match status" value="1"/>
</dbReference>
<evidence type="ECO:0000256" key="6">
    <source>
        <dbReference type="ARBA" id="ARBA00023170"/>
    </source>
</evidence>
<evidence type="ECO:0000256" key="4">
    <source>
        <dbReference type="ARBA" id="ARBA00023040"/>
    </source>
</evidence>
<protein>
    <recommendedName>
        <fullName evidence="10">G-protein coupled receptors family 1 profile domain-containing protein</fullName>
    </recommendedName>
</protein>
<dbReference type="EMBL" id="CALNXJ010000057">
    <property type="protein sequence ID" value="CAH3154978.1"/>
    <property type="molecule type" value="Genomic_DNA"/>
</dbReference>
<feature type="transmembrane region" description="Helical" evidence="9">
    <location>
        <begin position="110"/>
        <end position="131"/>
    </location>
</feature>
<keyword evidence="4 8" id="KW-0297">G-protein coupled receptor</keyword>
<feature type="transmembrane region" description="Helical" evidence="9">
    <location>
        <begin position="202"/>
        <end position="230"/>
    </location>
</feature>
<feature type="transmembrane region" description="Helical" evidence="9">
    <location>
        <begin position="251"/>
        <end position="271"/>
    </location>
</feature>
<comment type="subcellular location">
    <subcellularLocation>
        <location evidence="1">Membrane</location>
        <topology evidence="1">Multi-pass membrane protein</topology>
    </subcellularLocation>
</comment>
<comment type="caution">
    <text evidence="11">The sequence shown here is derived from an EMBL/GenBank/DDBJ whole genome shotgun (WGS) entry which is preliminary data.</text>
</comment>
<gene>
    <name evidence="11" type="ORF">PMEA_00027833</name>
</gene>
<evidence type="ECO:0000256" key="3">
    <source>
        <dbReference type="ARBA" id="ARBA00022989"/>
    </source>
</evidence>
<feature type="transmembrane region" description="Helical" evidence="9">
    <location>
        <begin position="152"/>
        <end position="172"/>
    </location>
</feature>
<evidence type="ECO:0000313" key="12">
    <source>
        <dbReference type="Proteomes" id="UP001159428"/>
    </source>
</evidence>
<reference evidence="11 12" key="1">
    <citation type="submission" date="2022-05" db="EMBL/GenBank/DDBJ databases">
        <authorList>
            <consortium name="Genoscope - CEA"/>
            <person name="William W."/>
        </authorList>
    </citation>
    <scope>NUCLEOTIDE SEQUENCE [LARGE SCALE GENOMIC DNA]</scope>
</reference>
<feature type="domain" description="G-protein coupled receptors family 1 profile" evidence="10">
    <location>
        <begin position="48"/>
        <end position="306"/>
    </location>
</feature>
<accession>A0AAU9XPN4</accession>
<evidence type="ECO:0000313" key="11">
    <source>
        <dbReference type="EMBL" id="CAH3154978.1"/>
    </source>
</evidence>
<feature type="transmembrane region" description="Helical" evidence="9">
    <location>
        <begin position="69"/>
        <end position="90"/>
    </location>
</feature>
<keyword evidence="6 8" id="KW-0675">Receptor</keyword>
<evidence type="ECO:0000256" key="1">
    <source>
        <dbReference type="ARBA" id="ARBA00004141"/>
    </source>
</evidence>
<feature type="transmembrane region" description="Helical" evidence="9">
    <location>
        <begin position="31"/>
        <end position="57"/>
    </location>
</feature>
<organism evidence="11 12">
    <name type="scientific">Pocillopora meandrina</name>
    <dbReference type="NCBI Taxonomy" id="46732"/>
    <lineage>
        <taxon>Eukaryota</taxon>
        <taxon>Metazoa</taxon>
        <taxon>Cnidaria</taxon>
        <taxon>Anthozoa</taxon>
        <taxon>Hexacorallia</taxon>
        <taxon>Scleractinia</taxon>
        <taxon>Astrocoeniina</taxon>
        <taxon>Pocilloporidae</taxon>
        <taxon>Pocillopora</taxon>
    </lineage>
</organism>
<keyword evidence="12" id="KW-1185">Reference proteome</keyword>
<evidence type="ECO:0000256" key="5">
    <source>
        <dbReference type="ARBA" id="ARBA00023136"/>
    </source>
</evidence>
<dbReference type="GO" id="GO:0005886">
    <property type="term" value="C:plasma membrane"/>
    <property type="evidence" value="ECO:0007669"/>
    <property type="project" value="TreeGrafter"/>
</dbReference>
<dbReference type="PROSITE" id="PS50262">
    <property type="entry name" value="G_PROTEIN_RECEP_F1_2"/>
    <property type="match status" value="1"/>
</dbReference>
<evidence type="ECO:0000259" key="10">
    <source>
        <dbReference type="PROSITE" id="PS50262"/>
    </source>
</evidence>
<dbReference type="PANTHER" id="PTHR45695:SF9">
    <property type="entry name" value="LEUCOKININ RECEPTOR"/>
    <property type="match status" value="1"/>
</dbReference>
<dbReference type="Pfam" id="PF00001">
    <property type="entry name" value="7tm_1"/>
    <property type="match status" value="1"/>
</dbReference>
<evidence type="ECO:0000256" key="8">
    <source>
        <dbReference type="RuleBase" id="RU000688"/>
    </source>
</evidence>
<evidence type="ECO:0000256" key="9">
    <source>
        <dbReference type="SAM" id="Phobius"/>
    </source>
</evidence>
<keyword evidence="2 8" id="KW-0812">Transmembrane</keyword>
<dbReference type="PANTHER" id="PTHR45695">
    <property type="entry name" value="LEUCOKININ RECEPTOR-RELATED"/>
    <property type="match status" value="1"/>
</dbReference>
<dbReference type="SMART" id="SM01381">
    <property type="entry name" value="7TM_GPCR_Srsx"/>
    <property type="match status" value="1"/>
</dbReference>
<dbReference type="InterPro" id="IPR017452">
    <property type="entry name" value="GPCR_Rhodpsn_7TM"/>
</dbReference>
<keyword evidence="7 8" id="KW-0807">Transducer</keyword>
<dbReference type="SUPFAM" id="SSF81321">
    <property type="entry name" value="Family A G protein-coupled receptor-like"/>
    <property type="match status" value="1"/>
</dbReference>
<dbReference type="AlphaFoldDB" id="A0AAU9XPN4"/>
<keyword evidence="3 9" id="KW-1133">Transmembrane helix</keyword>
<comment type="similarity">
    <text evidence="8">Belongs to the G-protein coupled receptor 1 family.</text>
</comment>
<dbReference type="InterPro" id="IPR000276">
    <property type="entry name" value="GPCR_Rhodpsn"/>
</dbReference>
<dbReference type="GO" id="GO:0004930">
    <property type="term" value="F:G protein-coupled receptor activity"/>
    <property type="evidence" value="ECO:0007669"/>
    <property type="project" value="UniProtKB-KW"/>
</dbReference>
<evidence type="ECO:0000256" key="2">
    <source>
        <dbReference type="ARBA" id="ARBA00022692"/>
    </source>
</evidence>
<feature type="transmembrane region" description="Helical" evidence="9">
    <location>
        <begin position="287"/>
        <end position="309"/>
    </location>
</feature>
<keyword evidence="5 9" id="KW-0472">Membrane</keyword>
<evidence type="ECO:0000256" key="7">
    <source>
        <dbReference type="ARBA" id="ARBA00023224"/>
    </source>
</evidence>